<evidence type="ECO:0008006" key="8">
    <source>
        <dbReference type="Google" id="ProtNLM"/>
    </source>
</evidence>
<protein>
    <recommendedName>
        <fullName evidence="8">SAM and SH3 domain-containing protein 1</fullName>
    </recommendedName>
</protein>
<reference evidence="6 7" key="1">
    <citation type="journal article" date="2022" name="Nat. Ecol. Evol.">
        <title>A masculinizing supergene underlies an exaggerated male reproductive morph in a spider.</title>
        <authorList>
            <person name="Hendrickx F."/>
            <person name="De Corte Z."/>
            <person name="Sonet G."/>
            <person name="Van Belleghem S.M."/>
            <person name="Kostlbacher S."/>
            <person name="Vangestel C."/>
        </authorList>
    </citation>
    <scope>NUCLEOTIDE SEQUENCE [LARGE SCALE GENOMIC DNA]</scope>
    <source>
        <strain evidence="6">W744_W776</strain>
    </source>
</reference>
<dbReference type="Pfam" id="PF26285">
    <property type="entry name" value="SASH1_Homeodomain"/>
    <property type="match status" value="1"/>
</dbReference>
<dbReference type="InterPro" id="IPR058666">
    <property type="entry name" value="SASH1/NUB1_homeodomain"/>
</dbReference>
<dbReference type="Proteomes" id="UP000827092">
    <property type="component" value="Unassembled WGS sequence"/>
</dbReference>
<feature type="compositionally biased region" description="Polar residues" evidence="3">
    <location>
        <begin position="387"/>
        <end position="401"/>
    </location>
</feature>
<feature type="compositionally biased region" description="Low complexity" evidence="3">
    <location>
        <begin position="172"/>
        <end position="194"/>
    </location>
</feature>
<dbReference type="SMART" id="SM00454">
    <property type="entry name" value="SAM"/>
    <property type="match status" value="2"/>
</dbReference>
<organism evidence="6 7">
    <name type="scientific">Oedothorax gibbosus</name>
    <dbReference type="NCBI Taxonomy" id="931172"/>
    <lineage>
        <taxon>Eukaryota</taxon>
        <taxon>Metazoa</taxon>
        <taxon>Ecdysozoa</taxon>
        <taxon>Arthropoda</taxon>
        <taxon>Chelicerata</taxon>
        <taxon>Arachnida</taxon>
        <taxon>Araneae</taxon>
        <taxon>Araneomorphae</taxon>
        <taxon>Entelegynae</taxon>
        <taxon>Araneoidea</taxon>
        <taxon>Linyphiidae</taxon>
        <taxon>Erigoninae</taxon>
        <taxon>Oedothorax</taxon>
    </lineage>
</organism>
<dbReference type="InterPro" id="IPR036028">
    <property type="entry name" value="SH3-like_dom_sf"/>
</dbReference>
<dbReference type="SUPFAM" id="SSF50044">
    <property type="entry name" value="SH3-domain"/>
    <property type="match status" value="1"/>
</dbReference>
<dbReference type="EMBL" id="JAFNEN010000101">
    <property type="protein sequence ID" value="KAG8194643.1"/>
    <property type="molecule type" value="Genomic_DNA"/>
</dbReference>
<keyword evidence="7" id="KW-1185">Reference proteome</keyword>
<dbReference type="PANTHER" id="PTHR12301:SF11">
    <property type="entry name" value="PH DOMAIN-CONTAINING PROTEIN"/>
    <property type="match status" value="1"/>
</dbReference>
<comment type="caution">
    <text evidence="6">The sequence shown here is derived from an EMBL/GenBank/DDBJ whole genome shotgun (WGS) entry which is preliminary data.</text>
</comment>
<feature type="region of interest" description="Disordered" evidence="3">
    <location>
        <begin position="226"/>
        <end position="431"/>
    </location>
</feature>
<feature type="domain" description="SAM" evidence="5">
    <location>
        <begin position="521"/>
        <end position="585"/>
    </location>
</feature>
<feature type="compositionally biased region" description="Basic and acidic residues" evidence="3">
    <location>
        <begin position="37"/>
        <end position="51"/>
    </location>
</feature>
<feature type="compositionally biased region" description="Basic residues" evidence="3">
    <location>
        <begin position="52"/>
        <end position="61"/>
    </location>
</feature>
<evidence type="ECO:0000259" key="4">
    <source>
        <dbReference type="PROSITE" id="PS50002"/>
    </source>
</evidence>
<dbReference type="SUPFAM" id="SSF47769">
    <property type="entry name" value="SAM/Pointed domain"/>
    <property type="match status" value="2"/>
</dbReference>
<accession>A0AAV6VG76</accession>
<feature type="compositionally biased region" description="Low complexity" evidence="3">
    <location>
        <begin position="404"/>
        <end position="427"/>
    </location>
</feature>
<feature type="compositionally biased region" description="Low complexity" evidence="3">
    <location>
        <begin position="20"/>
        <end position="34"/>
    </location>
</feature>
<dbReference type="Pfam" id="PF00536">
    <property type="entry name" value="SAM_1"/>
    <property type="match status" value="2"/>
</dbReference>
<dbReference type="Gene3D" id="1.10.150.50">
    <property type="entry name" value="Transcription Factor, Ets-1"/>
    <property type="match status" value="2"/>
</dbReference>
<evidence type="ECO:0000256" key="2">
    <source>
        <dbReference type="PROSITE-ProRule" id="PRU00192"/>
    </source>
</evidence>
<feature type="domain" description="SH3" evidence="4">
    <location>
        <begin position="444"/>
        <end position="505"/>
    </location>
</feature>
<dbReference type="InterPro" id="IPR001452">
    <property type="entry name" value="SH3_domain"/>
</dbReference>
<evidence type="ECO:0000313" key="6">
    <source>
        <dbReference type="EMBL" id="KAG8194643.1"/>
    </source>
</evidence>
<feature type="compositionally biased region" description="Low complexity" evidence="3">
    <location>
        <begin position="252"/>
        <end position="283"/>
    </location>
</feature>
<feature type="region of interest" description="Disordered" evidence="3">
    <location>
        <begin position="852"/>
        <end position="871"/>
    </location>
</feature>
<dbReference type="InterPro" id="IPR001660">
    <property type="entry name" value="SAM"/>
</dbReference>
<evidence type="ECO:0000313" key="7">
    <source>
        <dbReference type="Proteomes" id="UP000827092"/>
    </source>
</evidence>
<dbReference type="SMART" id="SM00326">
    <property type="entry name" value="SH3"/>
    <property type="match status" value="1"/>
</dbReference>
<dbReference type="InterPro" id="IPR051725">
    <property type="entry name" value="SAM-SH3_domain_protein"/>
</dbReference>
<dbReference type="PROSITE" id="PS50105">
    <property type="entry name" value="SAM_DOMAIN"/>
    <property type="match status" value="2"/>
</dbReference>
<evidence type="ECO:0000256" key="1">
    <source>
        <dbReference type="ARBA" id="ARBA00022443"/>
    </source>
</evidence>
<name>A0AAV6VG76_9ARAC</name>
<proteinExistence type="predicted"/>
<sequence>MEDEDESRRKSSVSADNKGSPSRLSSSRFRSSSSTCIDRDTREKFHGDGSKKKIGLGKFFRHLGNVKTSPRHGSKPGLPKSNSQAERTPMDDVLGGGNDAEEEEQMKIVKMVQDSYISTRTQPPQSVIAELGRAMSWSAQSTKKKEKNYMSLFFNENSSSNSKSITDPAKESNQSQTNITTSTPIVTSNSAATTPPAPSTEPCGGNCGNIMCSLTPACIEDVFKDEEEPVRTNPPRISPQRASPPRNSQQKTSPPRTSPQRTSPPRTSPQRTSPPRTSPQRTSPTEDETARLDEEEDESLRRRTKSEGCYSTAYRAKGSRRSSPSLDSSRELLSPSVPEDSDDLDTVGCDSTTRLSHSTSSTSTWSGRVRDLKREVRHRIGRLRKTPSGTATKQVSETNPALDTLNSTESISNNTNSPTDDSSSKSNHGFVCSGEEESFVESGRVLGRARALVDCTPSPYDKDGLAFKKGDLIDILAKSSSGYWVGRLRNQIGHFKFINVEEIQNGDRKSSSQRRLSSFEQKETTLEDLLDHLGLEVYMNVLVLNGYHNLDSLKGIEEQELIALGIVNADHRKKLLNAIGHFDDINFDTIVSSGSLDGNQSTLHQQQSNNTVFSSRLFSSPRKRSDSCSSTMPESYMPHVPFSPKVTNLDCYPDVPYKCNEINNLDYGMPSMQRSNGIELLDDDRQRDILNIPLSRPPEKLYFYSDMQSNQKIHYSYGRGISAYSEQLYFARAGLVIDSPAKDHFLSQMNYIEKLSDFNHLNGAIYPNSGAYITKEEKYLMESSRRKLKDQMRTFGKGQQDSAQDFNGYLEPSFQNAAEPIQKNGKSMTLPRKMKGCPTNDLLILQSSETGAYKADRKGKKSRRRKEDPHGLMQCSAQPFTLDDFVAKKLQDERIDLCLEPYTDKTGFCGIPPALVQRYADELQQDIFDIAEALDRERVRGLQIRGRPAVPNDFLADSCCEPVVEANYNSLSDWLISLGLPIYENLLHRKGCTDLYHIAALKDKDLIHYGIENPKHIRLLTTAIEALHIHIEHCQYIA</sequence>
<dbReference type="InterPro" id="IPR013761">
    <property type="entry name" value="SAM/pointed_sf"/>
</dbReference>
<feature type="region of interest" description="Disordered" evidence="3">
    <location>
        <begin position="157"/>
        <end position="200"/>
    </location>
</feature>
<dbReference type="PROSITE" id="PS50002">
    <property type="entry name" value="SH3"/>
    <property type="match status" value="1"/>
</dbReference>
<dbReference type="AlphaFoldDB" id="A0AAV6VG76"/>
<feature type="domain" description="SAM" evidence="5">
    <location>
        <begin position="966"/>
        <end position="1030"/>
    </location>
</feature>
<evidence type="ECO:0000259" key="5">
    <source>
        <dbReference type="PROSITE" id="PS50105"/>
    </source>
</evidence>
<feature type="region of interest" description="Disordered" evidence="3">
    <location>
        <begin position="1"/>
        <end position="99"/>
    </location>
</feature>
<dbReference type="Pfam" id="PF07653">
    <property type="entry name" value="SH3_2"/>
    <property type="match status" value="1"/>
</dbReference>
<feature type="compositionally biased region" description="Basic residues" evidence="3">
    <location>
        <begin position="375"/>
        <end position="385"/>
    </location>
</feature>
<dbReference type="PANTHER" id="PTHR12301">
    <property type="entry name" value="SAM-DOMAIN, SH3 AND NUCLEAR LOCALIZATION SIGNALS PROTEIN RELATED"/>
    <property type="match status" value="1"/>
</dbReference>
<gene>
    <name evidence="6" type="ORF">JTE90_003116</name>
</gene>
<evidence type="ECO:0000256" key="3">
    <source>
        <dbReference type="SAM" id="MobiDB-lite"/>
    </source>
</evidence>
<keyword evidence="1 2" id="KW-0728">SH3 domain</keyword>
<feature type="compositionally biased region" description="Low complexity" evidence="3">
    <location>
        <begin position="351"/>
        <end position="366"/>
    </location>
</feature>
<dbReference type="Gene3D" id="2.30.30.40">
    <property type="entry name" value="SH3 Domains"/>
    <property type="match status" value="1"/>
</dbReference>
<feature type="compositionally biased region" description="Low complexity" evidence="3">
    <location>
        <begin position="321"/>
        <end position="336"/>
    </location>
</feature>